<dbReference type="InterPro" id="IPR002885">
    <property type="entry name" value="PPR_rpt"/>
</dbReference>
<sequence>MVDWATLPKDLLNLISKSLDSSFDLLHFRSVCSSWRSSADPKPPLPTHHLPILPDNGTSLFPDSAVGFRLSQRSILLVKPHKPPISESDLFGWLVKVEEDLNAPRKVTTLLDPMSETRRSLPEHFPRSLDVSSFKIRELGREFKLHYFNTVGDIVNSLYLEKAVVRYLDSCSKFVLLTIHVSGKLAVFTSWDRAWTVINDMPSPYDDVIVFNGRFFGVDNNGRTVVVDFESLKLELVASPVYGGDKKFLIESCGEMLMVDMYLSMEEVDGDPGFGEEVFEHHAVFMNERTVKFKVFKFLEREKSWVEVKDLGGKMLFLGDDCNFTASASDLLPSCGGSCVFFTGNVFNEDNVDAMQDRDLGVFDFRSGKIELVHKLPEYAKLFWPPPPWITSHVLRRLYGIILYLRPSFFDALKIIREKHHQNVKCVIWSLRPWRFNRYGGVVVTRTSTLVYPLTLLFITQMTISTCSIALQRFLFTPPPQSLSQGRREKLMEVRCKAGAVPLMKQSHKFLSSLSSPALAGDPSATNRHIKKFVAASPKSVSLNVLSHLLSPHTSLPHLSFFALYLYSEITQASWFDWNPKLIADLVALLNKLERLQESETLLSTTLTNLKSNERDLALFLCSLAESNSKQGSAQGFNQACLRLREILQTSSSVYLKTQAYKSMVSGLCNMDQPNDAETVIEEMRLEKLKPGVFEYKSVLYGYGRLGLFDDMNRIVHRMETEGHRVDTVCSNMVLSSYGAHDALPQMGSWLQRLKDFNVPLSLRTYNTVLNSCPNITSLLKDLNSCPLSVSELLTFLNEDEVVLVRVLTQSSVLHEAMEWSSLEGKLDLHGMHLSSAYLIMMQWMDEIKVRFSGDKCVVPAEIIVVSGSGKHSSVRGESPVKALVKKMMVRTGSPMRIDRKNVGCFIAKGKTVKEWLCQ</sequence>
<dbReference type="SUPFAM" id="SSF160443">
    <property type="entry name" value="SMR domain-like"/>
    <property type="match status" value="1"/>
</dbReference>
<dbReference type="Gene3D" id="3.30.1370.110">
    <property type="match status" value="1"/>
</dbReference>
<dbReference type="Gene3D" id="1.20.1280.50">
    <property type="match status" value="1"/>
</dbReference>
<dbReference type="Pfam" id="PF03478">
    <property type="entry name" value="Beta-prop_KIB1-4"/>
    <property type="match status" value="1"/>
</dbReference>
<reference evidence="4" key="1">
    <citation type="submission" date="2018-11" db="EMBL/GenBank/DDBJ databases">
        <authorList>
            <consortium name="Genoscope - CEA"/>
            <person name="William W."/>
        </authorList>
    </citation>
    <scope>NUCLEOTIDE SEQUENCE</scope>
</reference>
<dbReference type="PANTHER" id="PTHR47123:SF15">
    <property type="entry name" value="F-BOX PROTEIN SKIP23"/>
    <property type="match status" value="1"/>
</dbReference>
<dbReference type="InterPro" id="IPR001810">
    <property type="entry name" value="F-box_dom"/>
</dbReference>
<feature type="repeat" description="PPR" evidence="2">
    <location>
        <begin position="657"/>
        <end position="691"/>
    </location>
</feature>
<protein>
    <recommendedName>
        <fullName evidence="3">Smr domain-containing protein</fullName>
    </recommendedName>
</protein>
<accession>A0A3P5ZXR6</accession>
<dbReference type="InterPro" id="IPR005174">
    <property type="entry name" value="KIB1-4_b-propeller"/>
</dbReference>
<proteinExistence type="predicted"/>
<dbReference type="InterPro" id="IPR011990">
    <property type="entry name" value="TPR-like_helical_dom_sf"/>
</dbReference>
<feature type="domain" description="Smr" evidence="3">
    <location>
        <begin position="827"/>
        <end position="917"/>
    </location>
</feature>
<dbReference type="EMBL" id="LR031572">
    <property type="protein sequence ID" value="VDC82529.1"/>
    <property type="molecule type" value="Genomic_DNA"/>
</dbReference>
<feature type="repeat" description="PPR" evidence="2">
    <location>
        <begin position="692"/>
        <end position="726"/>
    </location>
</feature>
<evidence type="ECO:0000256" key="2">
    <source>
        <dbReference type="PROSITE-ProRule" id="PRU00708"/>
    </source>
</evidence>
<dbReference type="PROSITE" id="PS51375">
    <property type="entry name" value="PPR"/>
    <property type="match status" value="2"/>
</dbReference>
<dbReference type="Gene3D" id="1.25.40.10">
    <property type="entry name" value="Tetratricopeptide repeat domain"/>
    <property type="match status" value="1"/>
</dbReference>
<evidence type="ECO:0000256" key="1">
    <source>
        <dbReference type="ARBA" id="ARBA00022737"/>
    </source>
</evidence>
<dbReference type="InterPro" id="IPR036063">
    <property type="entry name" value="Smr_dom_sf"/>
</dbReference>
<evidence type="ECO:0000313" key="4">
    <source>
        <dbReference type="EMBL" id="VDC82529.1"/>
    </source>
</evidence>
<dbReference type="Pfam" id="PF01535">
    <property type="entry name" value="PPR"/>
    <property type="match status" value="2"/>
</dbReference>
<dbReference type="AlphaFoldDB" id="A0A3P5ZXR6"/>
<dbReference type="SMART" id="SM00256">
    <property type="entry name" value="FBOX"/>
    <property type="match status" value="1"/>
</dbReference>
<dbReference type="InterPro" id="IPR051304">
    <property type="entry name" value="SCF_F-box_domain"/>
</dbReference>
<name>A0A3P5ZXR6_BRACM</name>
<dbReference type="InterPro" id="IPR002625">
    <property type="entry name" value="Smr_dom"/>
</dbReference>
<dbReference type="PROSITE" id="PS50828">
    <property type="entry name" value="SMR"/>
    <property type="match status" value="1"/>
</dbReference>
<evidence type="ECO:0000259" key="3">
    <source>
        <dbReference type="PROSITE" id="PS50828"/>
    </source>
</evidence>
<dbReference type="PANTHER" id="PTHR47123">
    <property type="entry name" value="F-BOX PROTEIN SKIP23"/>
    <property type="match status" value="1"/>
</dbReference>
<dbReference type="NCBIfam" id="TIGR00756">
    <property type="entry name" value="PPR"/>
    <property type="match status" value="2"/>
</dbReference>
<dbReference type="SMART" id="SM00463">
    <property type="entry name" value="SMR"/>
    <property type="match status" value="1"/>
</dbReference>
<gene>
    <name evidence="4" type="ORF">BRAA03T13747Z</name>
</gene>
<organism evidence="4">
    <name type="scientific">Brassica campestris</name>
    <name type="common">Field mustard</name>
    <dbReference type="NCBI Taxonomy" id="3711"/>
    <lineage>
        <taxon>Eukaryota</taxon>
        <taxon>Viridiplantae</taxon>
        <taxon>Streptophyta</taxon>
        <taxon>Embryophyta</taxon>
        <taxon>Tracheophyta</taxon>
        <taxon>Spermatophyta</taxon>
        <taxon>Magnoliopsida</taxon>
        <taxon>eudicotyledons</taxon>
        <taxon>Gunneridae</taxon>
        <taxon>Pentapetalae</taxon>
        <taxon>rosids</taxon>
        <taxon>malvids</taxon>
        <taxon>Brassicales</taxon>
        <taxon>Brassicaceae</taxon>
        <taxon>Brassiceae</taxon>
        <taxon>Brassica</taxon>
    </lineage>
</organism>
<keyword evidence="1" id="KW-0677">Repeat</keyword>